<evidence type="ECO:0000256" key="1">
    <source>
        <dbReference type="SAM" id="MobiDB-lite"/>
    </source>
</evidence>
<gene>
    <name evidence="2" type="ORF">ENC19_28300</name>
</gene>
<reference evidence="2 3" key="1">
    <citation type="submission" date="2020-02" db="EMBL/GenBank/DDBJ databases">
        <title>Draft Genome Sequence of Verrucosispora sp. Strain CWR15, Isolated from Gulf of Mexico Sponge.</title>
        <authorList>
            <person name="Kennedy S.J."/>
            <person name="Cella E."/>
            <person name="Azarian T."/>
            <person name="Baker B.J."/>
            <person name="Shaw L.N."/>
        </authorList>
    </citation>
    <scope>NUCLEOTIDE SEQUENCE [LARGE SCALE GENOMIC DNA]</scope>
    <source>
        <strain evidence="2 3">CWR15</strain>
    </source>
</reference>
<organism evidence="2 3">
    <name type="scientific">Verrucosispora sioxanthis</name>
    <dbReference type="NCBI Taxonomy" id="2499994"/>
    <lineage>
        <taxon>Bacteria</taxon>
        <taxon>Bacillati</taxon>
        <taxon>Actinomycetota</taxon>
        <taxon>Actinomycetes</taxon>
        <taxon>Micromonosporales</taxon>
        <taxon>Micromonosporaceae</taxon>
        <taxon>Micromonospora</taxon>
    </lineage>
</organism>
<dbReference type="RefSeq" id="WP_164450099.1">
    <property type="nucleotide sequence ID" value="NZ_SAIY01000014.1"/>
</dbReference>
<evidence type="ECO:0000313" key="3">
    <source>
        <dbReference type="Proteomes" id="UP000478148"/>
    </source>
</evidence>
<protein>
    <submittedName>
        <fullName evidence="2">Uncharacterized protein</fullName>
    </submittedName>
</protein>
<dbReference type="EMBL" id="SAIY01000014">
    <property type="protein sequence ID" value="NGM16243.1"/>
    <property type="molecule type" value="Genomic_DNA"/>
</dbReference>
<evidence type="ECO:0000313" key="2">
    <source>
        <dbReference type="EMBL" id="NGM16243.1"/>
    </source>
</evidence>
<feature type="region of interest" description="Disordered" evidence="1">
    <location>
        <begin position="1"/>
        <end position="45"/>
    </location>
</feature>
<sequence length="45" mass="4813">MTTDVSHNDIGTAPEQQGDLNGASDERHDVSPDNFDPAFPSGVDR</sequence>
<comment type="caution">
    <text evidence="2">The sequence shown here is derived from an EMBL/GenBank/DDBJ whole genome shotgun (WGS) entry which is preliminary data.</text>
</comment>
<accession>A0A6M1LD77</accession>
<proteinExistence type="predicted"/>
<name>A0A6M1LD77_9ACTN</name>
<dbReference type="AlphaFoldDB" id="A0A6M1LD77"/>
<keyword evidence="3" id="KW-1185">Reference proteome</keyword>
<dbReference type="Proteomes" id="UP000478148">
    <property type="component" value="Unassembled WGS sequence"/>
</dbReference>